<dbReference type="InterPro" id="IPR013818">
    <property type="entry name" value="Lipase"/>
</dbReference>
<comment type="similarity">
    <text evidence="2 4">Belongs to the AB hydrolase superfamily. Lipase family.</text>
</comment>
<dbReference type="PANTHER" id="PTHR11610">
    <property type="entry name" value="LIPASE"/>
    <property type="match status" value="1"/>
</dbReference>
<organism evidence="7 8">
    <name type="scientific">Polypedilum vanderplanki</name>
    <name type="common">Sleeping chironomid midge</name>
    <dbReference type="NCBI Taxonomy" id="319348"/>
    <lineage>
        <taxon>Eukaryota</taxon>
        <taxon>Metazoa</taxon>
        <taxon>Ecdysozoa</taxon>
        <taxon>Arthropoda</taxon>
        <taxon>Hexapoda</taxon>
        <taxon>Insecta</taxon>
        <taxon>Pterygota</taxon>
        <taxon>Neoptera</taxon>
        <taxon>Endopterygota</taxon>
        <taxon>Diptera</taxon>
        <taxon>Nematocera</taxon>
        <taxon>Chironomoidea</taxon>
        <taxon>Chironomidae</taxon>
        <taxon>Chironominae</taxon>
        <taxon>Polypedilum</taxon>
        <taxon>Polypedilum</taxon>
    </lineage>
</organism>
<dbReference type="PRINTS" id="PR00821">
    <property type="entry name" value="TAGLIPASE"/>
</dbReference>
<accession>A0A9J6BRC9</accession>
<dbReference type="InterPro" id="IPR029058">
    <property type="entry name" value="AB_hydrolase_fold"/>
</dbReference>
<dbReference type="OrthoDB" id="199913at2759"/>
<protein>
    <recommendedName>
        <fullName evidence="6">Lipase domain-containing protein</fullName>
    </recommendedName>
</protein>
<dbReference type="GO" id="GO:0005615">
    <property type="term" value="C:extracellular space"/>
    <property type="evidence" value="ECO:0007669"/>
    <property type="project" value="TreeGrafter"/>
</dbReference>
<evidence type="ECO:0000256" key="5">
    <source>
        <dbReference type="SAM" id="SignalP"/>
    </source>
</evidence>
<gene>
    <name evidence="7" type="ORF">PVAND_002492</name>
</gene>
<dbReference type="EMBL" id="JADBJN010000003">
    <property type="protein sequence ID" value="KAG5672359.1"/>
    <property type="molecule type" value="Genomic_DNA"/>
</dbReference>
<keyword evidence="3" id="KW-0964">Secreted</keyword>
<feature type="chain" id="PRO_5039913073" description="Lipase domain-containing protein" evidence="5">
    <location>
        <begin position="17"/>
        <end position="313"/>
    </location>
</feature>
<keyword evidence="8" id="KW-1185">Reference proteome</keyword>
<dbReference type="InterPro" id="IPR000734">
    <property type="entry name" value="TAG_lipase"/>
</dbReference>
<dbReference type="AlphaFoldDB" id="A0A9J6BRC9"/>
<dbReference type="GO" id="GO:0017171">
    <property type="term" value="F:serine hydrolase activity"/>
    <property type="evidence" value="ECO:0007669"/>
    <property type="project" value="TreeGrafter"/>
</dbReference>
<reference evidence="7" key="1">
    <citation type="submission" date="2021-03" db="EMBL/GenBank/DDBJ databases">
        <title>Chromosome level genome of the anhydrobiotic midge Polypedilum vanderplanki.</title>
        <authorList>
            <person name="Yoshida Y."/>
            <person name="Kikawada T."/>
            <person name="Gusev O."/>
        </authorList>
    </citation>
    <scope>NUCLEOTIDE SEQUENCE</scope>
    <source>
        <strain evidence="7">NIAS01</strain>
        <tissue evidence="7">Whole body or cell culture</tissue>
    </source>
</reference>
<feature type="domain" description="Lipase" evidence="6">
    <location>
        <begin position="32"/>
        <end position="285"/>
    </location>
</feature>
<evidence type="ECO:0000259" key="6">
    <source>
        <dbReference type="Pfam" id="PF00151"/>
    </source>
</evidence>
<keyword evidence="5" id="KW-0732">Signal</keyword>
<dbReference type="Pfam" id="PF00151">
    <property type="entry name" value="Lipase"/>
    <property type="match status" value="1"/>
</dbReference>
<evidence type="ECO:0000256" key="4">
    <source>
        <dbReference type="RuleBase" id="RU004262"/>
    </source>
</evidence>
<comment type="caution">
    <text evidence="7">The sequence shown here is derived from an EMBL/GenBank/DDBJ whole genome shotgun (WGS) entry which is preliminary data.</text>
</comment>
<evidence type="ECO:0000256" key="2">
    <source>
        <dbReference type="ARBA" id="ARBA00010701"/>
    </source>
</evidence>
<sequence length="313" mass="34247">MKPIILLLLAVNIVLATPVSENDTEPQPAFDAYRDLRFLLSTRTNRGNPFRIMFRNLDSIRASPFVASRPLRVLIHGWFEDETSEISVGTSEELLNAGDFNVIFVDWSEGSRTLNYAAAANRVEIVGGFVASQLNFMRENGFVDFARTHVIGFSLGAHCAGFTGKGTGGQIHTIIGLDPAGPLFSERRPDGRIDASDGRYVECLHTNGGLIGAGIGAHICDADFFPNGGTDQRGCLTNTCSHLRAVAYYIESIQNNGFHSQRCTTETQASRENCNSGGGQWFGHADNGNNNLRGIFHFATNRNSPYSQGPWRN</sequence>
<dbReference type="GO" id="GO:0016298">
    <property type="term" value="F:lipase activity"/>
    <property type="evidence" value="ECO:0007669"/>
    <property type="project" value="InterPro"/>
</dbReference>
<name>A0A9J6BRC9_POLVA</name>
<evidence type="ECO:0000256" key="1">
    <source>
        <dbReference type="ARBA" id="ARBA00004613"/>
    </source>
</evidence>
<feature type="signal peptide" evidence="5">
    <location>
        <begin position="1"/>
        <end position="16"/>
    </location>
</feature>
<evidence type="ECO:0000256" key="3">
    <source>
        <dbReference type="ARBA" id="ARBA00022525"/>
    </source>
</evidence>
<comment type="subcellular location">
    <subcellularLocation>
        <location evidence="1">Secreted</location>
    </subcellularLocation>
</comment>
<evidence type="ECO:0000313" key="7">
    <source>
        <dbReference type="EMBL" id="KAG5672359.1"/>
    </source>
</evidence>
<evidence type="ECO:0000313" key="8">
    <source>
        <dbReference type="Proteomes" id="UP001107558"/>
    </source>
</evidence>
<dbReference type="GO" id="GO:0016042">
    <property type="term" value="P:lipid catabolic process"/>
    <property type="evidence" value="ECO:0007669"/>
    <property type="project" value="TreeGrafter"/>
</dbReference>
<dbReference type="Gene3D" id="3.40.50.1820">
    <property type="entry name" value="alpha/beta hydrolase"/>
    <property type="match status" value="1"/>
</dbReference>
<dbReference type="PANTHER" id="PTHR11610:SF150">
    <property type="entry name" value="FI01825P-RELATED"/>
    <property type="match status" value="1"/>
</dbReference>
<proteinExistence type="inferred from homology"/>
<dbReference type="Proteomes" id="UP001107558">
    <property type="component" value="Chromosome 3"/>
</dbReference>
<dbReference type="SUPFAM" id="SSF53474">
    <property type="entry name" value="alpha/beta-Hydrolases"/>
    <property type="match status" value="1"/>
</dbReference>